<dbReference type="SUPFAM" id="SSF53335">
    <property type="entry name" value="S-adenosyl-L-methionine-dependent methyltransferases"/>
    <property type="match status" value="1"/>
</dbReference>
<name>A0A1Q9F3Z9_SYMMI</name>
<comment type="caution">
    <text evidence="1">The sequence shown here is derived from an EMBL/GenBank/DDBJ whole genome shotgun (WGS) entry which is preliminary data.</text>
</comment>
<protein>
    <submittedName>
        <fullName evidence="1">Uncharacterized protein</fullName>
    </submittedName>
</protein>
<accession>A0A1Q9F3Z9</accession>
<dbReference type="Proteomes" id="UP000186817">
    <property type="component" value="Unassembled WGS sequence"/>
</dbReference>
<dbReference type="InterPro" id="IPR029063">
    <property type="entry name" value="SAM-dependent_MTases_sf"/>
</dbReference>
<proteinExistence type="predicted"/>
<evidence type="ECO:0000313" key="2">
    <source>
        <dbReference type="Proteomes" id="UP000186817"/>
    </source>
</evidence>
<dbReference type="AlphaFoldDB" id="A0A1Q9F3Z9"/>
<reference evidence="1 2" key="1">
    <citation type="submission" date="2016-02" db="EMBL/GenBank/DDBJ databases">
        <title>Genome analysis of coral dinoflagellate symbionts highlights evolutionary adaptations to a symbiotic lifestyle.</title>
        <authorList>
            <person name="Aranda M."/>
            <person name="Li Y."/>
            <person name="Liew Y.J."/>
            <person name="Baumgarten S."/>
            <person name="Simakov O."/>
            <person name="Wilson M."/>
            <person name="Piel J."/>
            <person name="Ashoor H."/>
            <person name="Bougouffa S."/>
            <person name="Bajic V.B."/>
            <person name="Ryu T."/>
            <person name="Ravasi T."/>
            <person name="Bayer T."/>
            <person name="Micklem G."/>
            <person name="Kim H."/>
            <person name="Bhak J."/>
            <person name="Lajeunesse T.C."/>
            <person name="Voolstra C.R."/>
        </authorList>
    </citation>
    <scope>NUCLEOTIDE SEQUENCE [LARGE SCALE GENOMIC DNA]</scope>
    <source>
        <strain evidence="1 2">CCMP2467</strain>
    </source>
</reference>
<gene>
    <name evidence="1" type="ORF">AK812_SmicGene1485</name>
</gene>
<evidence type="ECO:0000313" key="1">
    <source>
        <dbReference type="EMBL" id="OLQ14391.1"/>
    </source>
</evidence>
<sequence>MVTSHNVHVADLGARVHLVQGDVFDFNLEQLLSISRHFHRHFSAIYLDPLWSERHRFSLQHPDFLSMLKLLLGMIDSDGLSLVVLRATQHWDQVAYGLPAPSYTRSAGKVGERFLFWRSRTASVAEANVLHDFSVDAPITGRRERDLRTGYATSDAMGQLPNIQMLGNVVNQQLPA</sequence>
<dbReference type="OrthoDB" id="10271167at2759"/>
<dbReference type="EMBL" id="LSRX01000016">
    <property type="protein sequence ID" value="OLQ14391.1"/>
    <property type="molecule type" value="Genomic_DNA"/>
</dbReference>
<organism evidence="1 2">
    <name type="scientific">Symbiodinium microadriaticum</name>
    <name type="common">Dinoflagellate</name>
    <name type="synonym">Zooxanthella microadriatica</name>
    <dbReference type="NCBI Taxonomy" id="2951"/>
    <lineage>
        <taxon>Eukaryota</taxon>
        <taxon>Sar</taxon>
        <taxon>Alveolata</taxon>
        <taxon>Dinophyceae</taxon>
        <taxon>Suessiales</taxon>
        <taxon>Symbiodiniaceae</taxon>
        <taxon>Symbiodinium</taxon>
    </lineage>
</organism>
<keyword evidence="2" id="KW-1185">Reference proteome</keyword>